<gene>
    <name evidence="3" type="ORF">AALP_AAs63728U000100</name>
</gene>
<proteinExistence type="predicted"/>
<feature type="compositionally biased region" description="Basic and acidic residues" evidence="2">
    <location>
        <begin position="76"/>
        <end position="92"/>
    </location>
</feature>
<sequence length="660" mass="73162">MRGATPGIPAFTIPSIPIRSRKSRRLSEEETPTVKEGSQKIPYATNSVDMQRADDASARGSVLDDLNEPKGPGDASHSEGKGKVDPVDKKAEKKRIAAMAKADLEAGRIPTFRIGGTCEVLPSKTHVAQSLGVIPPASLLVNSDSAAIPIINLGSRIIAAYEATVAEKEEQIKSLLACTDVDATRKELDRQKARADSWEVSANANRQSADDYASQVEVLKGEKQRLDDEVQKIDVHLKAASAEIAGSRANLEKSRFTENRLRKELDEARSRADEIASGSSARRARHSSRLEWIRSYRIALHTQVCYRRGARMSLEKMMEAEYELLPALHEKYVKEEEEYLAKVESFDPLGDDTLFPTPPPPPAGLPRDAASQPSLPEVSKEFVIVMHTELSSWNGNWRKSFSRRRIERALSAEIFPGKILGRGQARMSFREEAALKAATKAKRSSGSSTPRVLSLFFDRLVSDYDEDVRSRDNELSLAKEANAALQSSLDEFAERNKVLERDALSVQKVKKDYEDKLTKLKSRCTKAEGEVVQLRGQLSSASDLQRSRIEDAVAEVRDEMARAFADRTSEVAGLLAEIGGKVQNDMLNLTKIDTNFEFIGLFQGSDPPDLPTEVKALRERHPIYDAHDVFTDRLVSVQRVLEIPVIYAHAAEADVEDAED</sequence>
<feature type="coiled-coil region" evidence="1">
    <location>
        <begin position="209"/>
        <end position="271"/>
    </location>
</feature>
<evidence type="ECO:0000313" key="3">
    <source>
        <dbReference type="EMBL" id="KFK24250.1"/>
    </source>
</evidence>
<protein>
    <submittedName>
        <fullName evidence="3">Uncharacterized protein</fullName>
    </submittedName>
</protein>
<name>A0A087G2Z8_ARAAL</name>
<feature type="region of interest" description="Disordered" evidence="2">
    <location>
        <begin position="350"/>
        <end position="372"/>
    </location>
</feature>
<dbReference type="EMBL" id="KL970808">
    <property type="protein sequence ID" value="KFK24250.1"/>
    <property type="molecule type" value="Genomic_DNA"/>
</dbReference>
<evidence type="ECO:0000313" key="4">
    <source>
        <dbReference type="Proteomes" id="UP000029120"/>
    </source>
</evidence>
<reference evidence="4" key="1">
    <citation type="journal article" date="2015" name="Nat. Plants">
        <title>Genome expansion of Arabis alpina linked with retrotransposition and reduced symmetric DNA methylation.</title>
        <authorList>
            <person name="Willing E.M."/>
            <person name="Rawat V."/>
            <person name="Mandakova T."/>
            <person name="Maumus F."/>
            <person name="James G.V."/>
            <person name="Nordstroem K.J."/>
            <person name="Becker C."/>
            <person name="Warthmann N."/>
            <person name="Chica C."/>
            <person name="Szarzynska B."/>
            <person name="Zytnicki M."/>
            <person name="Albani M.C."/>
            <person name="Kiefer C."/>
            <person name="Bergonzi S."/>
            <person name="Castaings L."/>
            <person name="Mateos J.L."/>
            <person name="Berns M.C."/>
            <person name="Bujdoso N."/>
            <person name="Piofczyk T."/>
            <person name="de Lorenzo L."/>
            <person name="Barrero-Sicilia C."/>
            <person name="Mateos I."/>
            <person name="Piednoel M."/>
            <person name="Hagmann J."/>
            <person name="Chen-Min-Tao R."/>
            <person name="Iglesias-Fernandez R."/>
            <person name="Schuster S.C."/>
            <person name="Alonso-Blanco C."/>
            <person name="Roudier F."/>
            <person name="Carbonero P."/>
            <person name="Paz-Ares J."/>
            <person name="Davis S.J."/>
            <person name="Pecinka A."/>
            <person name="Quesneville H."/>
            <person name="Colot V."/>
            <person name="Lysak M.A."/>
            <person name="Weigel D."/>
            <person name="Coupland G."/>
            <person name="Schneeberger K."/>
        </authorList>
    </citation>
    <scope>NUCLEOTIDE SEQUENCE [LARGE SCALE GENOMIC DNA]</scope>
    <source>
        <strain evidence="4">cv. Pajares</strain>
    </source>
</reference>
<feature type="region of interest" description="Disordered" evidence="2">
    <location>
        <begin position="1"/>
        <end position="92"/>
    </location>
</feature>
<dbReference type="Proteomes" id="UP000029120">
    <property type="component" value="Unassembled WGS sequence"/>
</dbReference>
<accession>A0A087G2Z8</accession>
<keyword evidence="1" id="KW-0175">Coiled coil</keyword>
<keyword evidence="4" id="KW-1185">Reference proteome</keyword>
<dbReference type="AlphaFoldDB" id="A0A087G2Z8"/>
<evidence type="ECO:0000256" key="2">
    <source>
        <dbReference type="SAM" id="MobiDB-lite"/>
    </source>
</evidence>
<evidence type="ECO:0000256" key="1">
    <source>
        <dbReference type="SAM" id="Coils"/>
    </source>
</evidence>
<organism evidence="3 4">
    <name type="scientific">Arabis alpina</name>
    <name type="common">Alpine rock-cress</name>
    <dbReference type="NCBI Taxonomy" id="50452"/>
    <lineage>
        <taxon>Eukaryota</taxon>
        <taxon>Viridiplantae</taxon>
        <taxon>Streptophyta</taxon>
        <taxon>Embryophyta</taxon>
        <taxon>Tracheophyta</taxon>
        <taxon>Spermatophyta</taxon>
        <taxon>Magnoliopsida</taxon>
        <taxon>eudicotyledons</taxon>
        <taxon>Gunneridae</taxon>
        <taxon>Pentapetalae</taxon>
        <taxon>rosids</taxon>
        <taxon>malvids</taxon>
        <taxon>Brassicales</taxon>
        <taxon>Brassicaceae</taxon>
        <taxon>Arabideae</taxon>
        <taxon>Arabis</taxon>
    </lineage>
</organism>
<dbReference type="Gramene" id="KFK24250">
    <property type="protein sequence ID" value="KFK24250"/>
    <property type="gene ID" value="AALP_AAs63728U000100"/>
</dbReference>
<feature type="coiled-coil region" evidence="1">
    <location>
        <begin position="482"/>
        <end position="537"/>
    </location>
</feature>